<proteinExistence type="predicted"/>
<dbReference type="Proteomes" id="UP000323105">
    <property type="component" value="Unassembled WGS sequence"/>
</dbReference>
<comment type="caution">
    <text evidence="1">The sequence shown here is derived from an EMBL/GenBank/DDBJ whole genome shotgun (WGS) entry which is preliminary data.</text>
</comment>
<name>A0A5A7MJC8_COMTE</name>
<gene>
    <name evidence="1" type="ORF">CTTA_4933</name>
</gene>
<protein>
    <submittedName>
        <fullName evidence="1">Uncharacterized protein</fullName>
    </submittedName>
</protein>
<evidence type="ECO:0000313" key="2">
    <source>
        <dbReference type="Proteomes" id="UP000323105"/>
    </source>
</evidence>
<sequence length="149" mass="15058">MPKYQSDVATGKKAVPQPFDASVLTVAVDLTLPSVALVANDLLELLDIPPNVQLVAVDVVAPQLDSNAAPALAFSLGVINAAGTDLATVYDTGLKPGSAAAGSVATANSAALAFANRDTVRKLGLKVTTAAATSATAGKQVLALVRMRY</sequence>
<accession>A0A5A7MJC8</accession>
<dbReference type="RefSeq" id="WP_149357185.1">
    <property type="nucleotide sequence ID" value="NZ_BKBW01000021.1"/>
</dbReference>
<reference evidence="1 2" key="1">
    <citation type="journal article" date="2019" name="Microbiol. Resour. Announc.">
        <title>Draft Genome Sequence of Comamonas testosteroni TA441, a Bacterium That Has a Cryptic Phenol Degradation Gene Cluster.</title>
        <authorList>
            <person name="Arai H."/>
            <person name="Ishii M."/>
        </authorList>
    </citation>
    <scope>NUCLEOTIDE SEQUENCE [LARGE SCALE GENOMIC DNA]</scope>
    <source>
        <strain evidence="1 2">TA441</strain>
    </source>
</reference>
<dbReference type="EMBL" id="BKBW01000021">
    <property type="protein sequence ID" value="GEQ77928.1"/>
    <property type="molecule type" value="Genomic_DNA"/>
</dbReference>
<evidence type="ECO:0000313" key="1">
    <source>
        <dbReference type="EMBL" id="GEQ77928.1"/>
    </source>
</evidence>
<organism evidence="1 2">
    <name type="scientific">Comamonas testosteroni</name>
    <name type="common">Pseudomonas testosteroni</name>
    <dbReference type="NCBI Taxonomy" id="285"/>
    <lineage>
        <taxon>Bacteria</taxon>
        <taxon>Pseudomonadati</taxon>
        <taxon>Pseudomonadota</taxon>
        <taxon>Betaproteobacteria</taxon>
        <taxon>Burkholderiales</taxon>
        <taxon>Comamonadaceae</taxon>
        <taxon>Comamonas</taxon>
    </lineage>
</organism>
<dbReference type="AlphaFoldDB" id="A0A5A7MJC8"/>